<evidence type="ECO:0000256" key="2">
    <source>
        <dbReference type="SAM" id="MobiDB-lite"/>
    </source>
</evidence>
<comment type="caution">
    <text evidence="3">The sequence shown here is derived from an EMBL/GenBank/DDBJ whole genome shotgun (WGS) entry which is preliminary data.</text>
</comment>
<keyword evidence="1" id="KW-0175">Coiled coil</keyword>
<protein>
    <submittedName>
        <fullName evidence="3">Uncharacterized protein</fullName>
    </submittedName>
</protein>
<name>A0A5J4VAM8_9EUKA</name>
<feature type="region of interest" description="Disordered" evidence="2">
    <location>
        <begin position="382"/>
        <end position="410"/>
    </location>
</feature>
<dbReference type="AlphaFoldDB" id="A0A5J4VAM8"/>
<feature type="compositionally biased region" description="Polar residues" evidence="2">
    <location>
        <begin position="389"/>
        <end position="410"/>
    </location>
</feature>
<evidence type="ECO:0000256" key="1">
    <source>
        <dbReference type="SAM" id="Coils"/>
    </source>
</evidence>
<reference evidence="3 4" key="1">
    <citation type="submission" date="2019-03" db="EMBL/GenBank/DDBJ databases">
        <title>Single cell metagenomics reveals metabolic interactions within the superorganism composed of flagellate Streblomastix strix and complex community of Bacteroidetes bacteria on its surface.</title>
        <authorList>
            <person name="Treitli S.C."/>
            <person name="Kolisko M."/>
            <person name="Husnik F."/>
            <person name="Keeling P."/>
            <person name="Hampl V."/>
        </authorList>
    </citation>
    <scope>NUCLEOTIDE SEQUENCE [LARGE SCALE GENOMIC DNA]</scope>
    <source>
        <strain evidence="3">ST1C</strain>
    </source>
</reference>
<feature type="coiled-coil region" evidence="1">
    <location>
        <begin position="163"/>
        <end position="192"/>
    </location>
</feature>
<dbReference type="Proteomes" id="UP000324800">
    <property type="component" value="Unassembled WGS sequence"/>
</dbReference>
<accession>A0A5J4VAM8</accession>
<organism evidence="3 4">
    <name type="scientific">Streblomastix strix</name>
    <dbReference type="NCBI Taxonomy" id="222440"/>
    <lineage>
        <taxon>Eukaryota</taxon>
        <taxon>Metamonada</taxon>
        <taxon>Preaxostyla</taxon>
        <taxon>Oxymonadida</taxon>
        <taxon>Streblomastigidae</taxon>
        <taxon>Streblomastix</taxon>
    </lineage>
</organism>
<sequence length="911" mass="105284">MSTASTISSSTSIGPAMSHIPSYSLTHAEARHRKGVVSQHNANLRMVISTVQQNIEESNRLVWHSPPLLTKEQCIMCEKGETNIGFTEGAELEHGAIGDNIIVVSHKRIAYVLLWHPAIPQLLNKQWPNQSWAPITRLTATAMGNEGKKMAYITNIIKMPSLNKENKDKEDKEENKLENKTMQRNLAQEQIKLQKNVWMMPHVLTTIATIKGPSQITSITTSMICGRHFVVVCFEKSAEVQVYRLDAFENARAAIIERENMWNFANKNVCDGYGKFKYPFIKRPNMNTNTTATGQFIETDENSGKFLANIYNSYLTLVRIFDIELNDYANTCVLTTFGRHVRKLGNEENILPDEQMMDKNEEKFYGSVKRYSIDNNYQNRQNFRDLNNDHYSQGQEQNNSSSYEMNSTKSSNNIKYHSLNQFHSSRKKKHNLQNAEYPVPWEKQRRCGQYKENDGAVIAIGGRYGQIAFTCIPLAALMLEQAPIDYNTSTESIQVIITGQTSQQTFRFPPLIQFLSMGRESIELVEDNLFIIARGERTQIIEFNAKYCQIVFRSITSNDRLVSIAPVYIDDDCESRQNKRRRRKRKQRKRQMQMKYIQYQRKKQKIKEAMQQKIEIGVERNNTNFQQQLDQEEEKYQASIDSCAQYDEYDLKNETGTLLLPTLAWIGQTTQTLTYGTIDKRRQINRVVKELPTVPISIAYLPSLHAIAVLIREQQQKYPCLENENSQSIGNDLEEKQHNFEVLNDYSNMNEKNTQEQENNESACKEKFSKLHHTYDFEGLGLDMIINSNINHVRETPFRKIVDQYLKKKSQLKRLRCQLSQNEINLNELYNEDKILIDPESDICTAQECTPTIRNAMNLMSAPIYDANGIPFTDLAADHYADKHTMFPRNYLPLKFIHDSQFINSLCYSPG</sequence>
<proteinExistence type="predicted"/>
<gene>
    <name evidence="3" type="ORF">EZS28_024921</name>
</gene>
<evidence type="ECO:0000313" key="4">
    <source>
        <dbReference type="Proteomes" id="UP000324800"/>
    </source>
</evidence>
<evidence type="ECO:0000313" key="3">
    <source>
        <dbReference type="EMBL" id="KAA6379553.1"/>
    </source>
</evidence>
<dbReference type="EMBL" id="SNRW01008420">
    <property type="protein sequence ID" value="KAA6379553.1"/>
    <property type="molecule type" value="Genomic_DNA"/>
</dbReference>